<reference evidence="2" key="2">
    <citation type="journal article" date="2024" name="Plant">
        <title>Genomic evolution and insights into agronomic trait innovations of Sesamum species.</title>
        <authorList>
            <person name="Miao H."/>
            <person name="Wang L."/>
            <person name="Qu L."/>
            <person name="Liu H."/>
            <person name="Sun Y."/>
            <person name="Le M."/>
            <person name="Wang Q."/>
            <person name="Wei S."/>
            <person name="Zheng Y."/>
            <person name="Lin W."/>
            <person name="Duan Y."/>
            <person name="Cao H."/>
            <person name="Xiong S."/>
            <person name="Wang X."/>
            <person name="Wei L."/>
            <person name="Li C."/>
            <person name="Ma Q."/>
            <person name="Ju M."/>
            <person name="Zhao R."/>
            <person name="Li G."/>
            <person name="Mu C."/>
            <person name="Tian Q."/>
            <person name="Mei H."/>
            <person name="Zhang T."/>
            <person name="Gao T."/>
            <person name="Zhang H."/>
        </authorList>
    </citation>
    <scope>NUCLEOTIDE SEQUENCE</scope>
    <source>
        <strain evidence="2">KEN1</strain>
    </source>
</reference>
<proteinExistence type="predicted"/>
<protein>
    <submittedName>
        <fullName evidence="2">Uncharacterized protein</fullName>
    </submittedName>
</protein>
<sequence length="452" mass="50261">MHIRQPKGAGMMRHSVGQSGRQGRSRQARACTGRLAVHVVRAMCGRCRAWPKDVRSRHTNARDTRPMCVDGADRCGLCAQGQGGQTDAVLCAQHSIKTGRTVAAARAQRLTDGRGTRQQRVGLADQGDCEAVTDGIRVANWYQSQVTLVSVEFGRWQKQTSLVNRVAELETQVQQLMELLGQAPASPPAALFPRVDTLNMTVEMLQKTMVDVKIYTLQAEVNLLKWVLDREEDRAPVSKAARIPEDEKVSITSMYLTGDAKLLWHTRLSDDASANREKIEMWGHFEERTKGPVLALKYILACKRVPSKVEAFMHQKKKKDAGKDKEKSGKVGKDEKFKKKRNNEVAGSGSKDTVQPSVDKLRKGCYLCNGDHHMRDYPKWEKLNALVAEANDDEGGSSRVNPLQLLGALQEKPPKQGLVYVRVQVNGKEVMAMLDTGATHNFVADREIQKLG</sequence>
<dbReference type="InterPro" id="IPR001969">
    <property type="entry name" value="Aspartic_peptidase_AS"/>
</dbReference>
<feature type="region of interest" description="Disordered" evidence="1">
    <location>
        <begin position="1"/>
        <end position="30"/>
    </location>
</feature>
<dbReference type="GO" id="GO:0006508">
    <property type="term" value="P:proteolysis"/>
    <property type="evidence" value="ECO:0007669"/>
    <property type="project" value="InterPro"/>
</dbReference>
<accession>A0AAW2YBC6</accession>
<feature type="compositionally biased region" description="Basic and acidic residues" evidence="1">
    <location>
        <begin position="321"/>
        <end position="337"/>
    </location>
</feature>
<dbReference type="GO" id="GO:0004190">
    <property type="term" value="F:aspartic-type endopeptidase activity"/>
    <property type="evidence" value="ECO:0007669"/>
    <property type="project" value="InterPro"/>
</dbReference>
<organism evidence="2">
    <name type="scientific">Sesamum latifolium</name>
    <dbReference type="NCBI Taxonomy" id="2727402"/>
    <lineage>
        <taxon>Eukaryota</taxon>
        <taxon>Viridiplantae</taxon>
        <taxon>Streptophyta</taxon>
        <taxon>Embryophyta</taxon>
        <taxon>Tracheophyta</taxon>
        <taxon>Spermatophyta</taxon>
        <taxon>Magnoliopsida</taxon>
        <taxon>eudicotyledons</taxon>
        <taxon>Gunneridae</taxon>
        <taxon>Pentapetalae</taxon>
        <taxon>asterids</taxon>
        <taxon>lamiids</taxon>
        <taxon>Lamiales</taxon>
        <taxon>Pedaliaceae</taxon>
        <taxon>Sesamum</taxon>
    </lineage>
</organism>
<dbReference type="CDD" id="cd00303">
    <property type="entry name" value="retropepsin_like"/>
    <property type="match status" value="1"/>
</dbReference>
<dbReference type="PROSITE" id="PS00141">
    <property type="entry name" value="ASP_PROTEASE"/>
    <property type="match status" value="1"/>
</dbReference>
<evidence type="ECO:0000313" key="2">
    <source>
        <dbReference type="EMBL" id="KAL0462742.1"/>
    </source>
</evidence>
<dbReference type="AlphaFoldDB" id="A0AAW2YBC6"/>
<feature type="region of interest" description="Disordered" evidence="1">
    <location>
        <begin position="312"/>
        <end position="356"/>
    </location>
</feature>
<comment type="caution">
    <text evidence="2">The sequence shown here is derived from an EMBL/GenBank/DDBJ whole genome shotgun (WGS) entry which is preliminary data.</text>
</comment>
<dbReference type="Gene3D" id="2.40.70.10">
    <property type="entry name" value="Acid Proteases"/>
    <property type="match status" value="1"/>
</dbReference>
<dbReference type="InterPro" id="IPR021109">
    <property type="entry name" value="Peptidase_aspartic_dom_sf"/>
</dbReference>
<dbReference type="EMBL" id="JACGWN010000001">
    <property type="protein sequence ID" value="KAL0462742.1"/>
    <property type="molecule type" value="Genomic_DNA"/>
</dbReference>
<gene>
    <name evidence="2" type="ORF">Slati_0161800</name>
</gene>
<reference evidence="2" key="1">
    <citation type="submission" date="2020-06" db="EMBL/GenBank/DDBJ databases">
        <authorList>
            <person name="Li T."/>
            <person name="Hu X."/>
            <person name="Zhang T."/>
            <person name="Song X."/>
            <person name="Zhang H."/>
            <person name="Dai N."/>
            <person name="Sheng W."/>
            <person name="Hou X."/>
            <person name="Wei L."/>
        </authorList>
    </citation>
    <scope>NUCLEOTIDE SEQUENCE</scope>
    <source>
        <strain evidence="2">KEN1</strain>
        <tissue evidence="2">Leaf</tissue>
    </source>
</reference>
<dbReference type="SUPFAM" id="SSF50630">
    <property type="entry name" value="Acid proteases"/>
    <property type="match status" value="1"/>
</dbReference>
<evidence type="ECO:0000256" key="1">
    <source>
        <dbReference type="SAM" id="MobiDB-lite"/>
    </source>
</evidence>
<name>A0AAW2YBC6_9LAMI</name>